<dbReference type="AlphaFoldDB" id="X0Y1X6"/>
<evidence type="ECO:0000256" key="1">
    <source>
        <dbReference type="ARBA" id="ARBA00010617"/>
    </source>
</evidence>
<dbReference type="PROSITE" id="PS00086">
    <property type="entry name" value="CYTOCHROME_P450"/>
    <property type="match status" value="1"/>
</dbReference>
<dbReference type="GO" id="GO:0008395">
    <property type="term" value="F:steroid hydroxylase activity"/>
    <property type="evidence" value="ECO:0007669"/>
    <property type="project" value="TreeGrafter"/>
</dbReference>
<evidence type="ECO:0000313" key="2">
    <source>
        <dbReference type="EMBL" id="GAG42753.1"/>
    </source>
</evidence>
<dbReference type="PANTHER" id="PTHR46696">
    <property type="entry name" value="P450, PUTATIVE (EUROFUNG)-RELATED"/>
    <property type="match status" value="1"/>
</dbReference>
<sequence>SVYWLAKNPEERERVARDPGLIPRWIEETLRYDNSTQLLARTVGYDLELHGSKLREGDKVLLLVGSANRDERVFEDADQYRILRDTSQHLSFGKGTHFCLGASLARLEARISLEEVHRRLPDFEIDETGIVRVHSTNVRGFASLPIGFEAGARTRSGTNKT</sequence>
<dbReference type="InterPro" id="IPR002397">
    <property type="entry name" value="Cyt_P450_B"/>
</dbReference>
<reference evidence="2" key="1">
    <citation type="journal article" date="2014" name="Front. Microbiol.">
        <title>High frequency of phylogenetically diverse reductive dehalogenase-homologous genes in deep subseafloor sedimentary metagenomes.</title>
        <authorList>
            <person name="Kawai M."/>
            <person name="Futagami T."/>
            <person name="Toyoda A."/>
            <person name="Takaki Y."/>
            <person name="Nishi S."/>
            <person name="Hori S."/>
            <person name="Arai W."/>
            <person name="Tsubouchi T."/>
            <person name="Morono Y."/>
            <person name="Uchiyama I."/>
            <person name="Ito T."/>
            <person name="Fujiyama A."/>
            <person name="Inagaki F."/>
            <person name="Takami H."/>
        </authorList>
    </citation>
    <scope>NUCLEOTIDE SEQUENCE</scope>
    <source>
        <strain evidence="2">Expedition CK06-06</strain>
    </source>
</reference>
<dbReference type="EMBL" id="BARS01053756">
    <property type="protein sequence ID" value="GAG42753.1"/>
    <property type="molecule type" value="Genomic_DNA"/>
</dbReference>
<comment type="similarity">
    <text evidence="1">Belongs to the cytochrome P450 family.</text>
</comment>
<dbReference type="Pfam" id="PF00067">
    <property type="entry name" value="p450"/>
    <property type="match status" value="1"/>
</dbReference>
<dbReference type="GO" id="GO:0006707">
    <property type="term" value="P:cholesterol catabolic process"/>
    <property type="evidence" value="ECO:0007669"/>
    <property type="project" value="TreeGrafter"/>
</dbReference>
<proteinExistence type="inferred from homology"/>
<dbReference type="GO" id="GO:0005506">
    <property type="term" value="F:iron ion binding"/>
    <property type="evidence" value="ECO:0007669"/>
    <property type="project" value="InterPro"/>
</dbReference>
<dbReference type="GO" id="GO:0036199">
    <property type="term" value="F:cholest-4-en-3-one 26-monooxygenase activity"/>
    <property type="evidence" value="ECO:0007669"/>
    <property type="project" value="TreeGrafter"/>
</dbReference>
<name>X0Y1X6_9ZZZZ</name>
<protein>
    <recommendedName>
        <fullName evidence="3">Cytochrome P450</fullName>
    </recommendedName>
</protein>
<accession>X0Y1X6</accession>
<dbReference type="PRINTS" id="PR00359">
    <property type="entry name" value="BP450"/>
</dbReference>
<organism evidence="2">
    <name type="scientific">marine sediment metagenome</name>
    <dbReference type="NCBI Taxonomy" id="412755"/>
    <lineage>
        <taxon>unclassified sequences</taxon>
        <taxon>metagenomes</taxon>
        <taxon>ecological metagenomes</taxon>
    </lineage>
</organism>
<evidence type="ECO:0008006" key="3">
    <source>
        <dbReference type="Google" id="ProtNLM"/>
    </source>
</evidence>
<dbReference type="SUPFAM" id="SSF48264">
    <property type="entry name" value="Cytochrome P450"/>
    <property type="match status" value="1"/>
</dbReference>
<gene>
    <name evidence="2" type="ORF">S01H1_79701</name>
</gene>
<dbReference type="GO" id="GO:0020037">
    <property type="term" value="F:heme binding"/>
    <property type="evidence" value="ECO:0007669"/>
    <property type="project" value="InterPro"/>
</dbReference>
<comment type="caution">
    <text evidence="2">The sequence shown here is derived from an EMBL/GenBank/DDBJ whole genome shotgun (WGS) entry which is preliminary data.</text>
</comment>
<dbReference type="InterPro" id="IPR036396">
    <property type="entry name" value="Cyt_P450_sf"/>
</dbReference>
<dbReference type="InterPro" id="IPR001128">
    <property type="entry name" value="Cyt_P450"/>
</dbReference>
<feature type="non-terminal residue" evidence="2">
    <location>
        <position position="1"/>
    </location>
</feature>
<dbReference type="InterPro" id="IPR017972">
    <property type="entry name" value="Cyt_P450_CS"/>
</dbReference>
<dbReference type="PANTHER" id="PTHR46696:SF4">
    <property type="entry name" value="BIOTIN BIOSYNTHESIS CYTOCHROME P450"/>
    <property type="match status" value="1"/>
</dbReference>
<dbReference type="Gene3D" id="1.10.630.10">
    <property type="entry name" value="Cytochrome P450"/>
    <property type="match status" value="1"/>
</dbReference>